<dbReference type="RefSeq" id="WP_380007337.1">
    <property type="nucleotide sequence ID" value="NZ_JBHLYR010000023.1"/>
</dbReference>
<proteinExistence type="predicted"/>
<feature type="transmembrane region" description="Helical" evidence="1">
    <location>
        <begin position="42"/>
        <end position="61"/>
    </location>
</feature>
<feature type="transmembrane region" description="Helical" evidence="1">
    <location>
        <begin position="102"/>
        <end position="124"/>
    </location>
</feature>
<feature type="transmembrane region" description="Helical" evidence="1">
    <location>
        <begin position="6"/>
        <end position="30"/>
    </location>
</feature>
<gene>
    <name evidence="2" type="ORF">ACFFLM_07155</name>
</gene>
<keyword evidence="1" id="KW-0812">Transmembrane</keyword>
<reference evidence="2 3" key="1">
    <citation type="submission" date="2024-09" db="EMBL/GenBank/DDBJ databases">
        <authorList>
            <person name="Sun Q."/>
            <person name="Mori K."/>
        </authorList>
    </citation>
    <scope>NUCLEOTIDE SEQUENCE [LARGE SCALE GENOMIC DNA]</scope>
    <source>
        <strain evidence="2 3">JCM 13503</strain>
    </source>
</reference>
<organism evidence="2 3">
    <name type="scientific">Deinococcus oregonensis</name>
    <dbReference type="NCBI Taxonomy" id="1805970"/>
    <lineage>
        <taxon>Bacteria</taxon>
        <taxon>Thermotogati</taxon>
        <taxon>Deinococcota</taxon>
        <taxon>Deinococci</taxon>
        <taxon>Deinococcales</taxon>
        <taxon>Deinococcaceae</taxon>
        <taxon>Deinococcus</taxon>
    </lineage>
</organism>
<dbReference type="EMBL" id="JBHLYR010000023">
    <property type="protein sequence ID" value="MFB9991743.1"/>
    <property type="molecule type" value="Genomic_DNA"/>
</dbReference>
<keyword evidence="3" id="KW-1185">Reference proteome</keyword>
<name>A0ABV6AW63_9DEIO</name>
<evidence type="ECO:0000256" key="1">
    <source>
        <dbReference type="SAM" id="Phobius"/>
    </source>
</evidence>
<evidence type="ECO:0000313" key="3">
    <source>
        <dbReference type="Proteomes" id="UP001589733"/>
    </source>
</evidence>
<feature type="transmembrane region" description="Helical" evidence="1">
    <location>
        <begin position="73"/>
        <end position="90"/>
    </location>
</feature>
<protein>
    <submittedName>
        <fullName evidence="2">Uncharacterized protein</fullName>
    </submittedName>
</protein>
<keyword evidence="1" id="KW-1133">Transmembrane helix</keyword>
<evidence type="ECO:0000313" key="2">
    <source>
        <dbReference type="EMBL" id="MFB9991743.1"/>
    </source>
</evidence>
<accession>A0ABV6AW63</accession>
<comment type="caution">
    <text evidence="2">The sequence shown here is derived from an EMBL/GenBank/DDBJ whole genome shotgun (WGS) entry which is preliminary data.</text>
</comment>
<sequence length="130" mass="13947">MFWVNALMLVLVGLLLGWIPVLGPGVLGFLAGRAERGPRAMLVLLPTLILQTLALIGVRWLENAAERQHLDGWFWTALAWLGSPLSTALGRPLANAVGDSSPLGFVLLFTAPALVGLILGSWTAGKRRQL</sequence>
<keyword evidence="1" id="KW-0472">Membrane</keyword>
<dbReference type="Proteomes" id="UP001589733">
    <property type="component" value="Unassembled WGS sequence"/>
</dbReference>